<feature type="compositionally biased region" description="Basic and acidic residues" evidence="1">
    <location>
        <begin position="596"/>
        <end position="605"/>
    </location>
</feature>
<dbReference type="SMART" id="SM00331">
    <property type="entry name" value="PP2C_SIG"/>
    <property type="match status" value="1"/>
</dbReference>
<feature type="region of interest" description="Disordered" evidence="1">
    <location>
        <begin position="658"/>
        <end position="686"/>
    </location>
</feature>
<proteinExistence type="predicted"/>
<feature type="compositionally biased region" description="Pro residues" evidence="1">
    <location>
        <begin position="658"/>
        <end position="679"/>
    </location>
</feature>
<comment type="caution">
    <text evidence="3">The sequence shown here is derived from an EMBL/GenBank/DDBJ whole genome shotgun (WGS) entry which is preliminary data.</text>
</comment>
<dbReference type="InterPro" id="IPR001932">
    <property type="entry name" value="PPM-type_phosphatase-like_dom"/>
</dbReference>
<feature type="domain" description="PPM-type phosphatase" evidence="2">
    <location>
        <begin position="308"/>
        <end position="568"/>
    </location>
</feature>
<sequence length="785" mass="88638">MIWGSPRCTYWISVGGMSHEKGYNILCYRACLSVPIIAVTTEPMATIQCSNPECQTINPLENRVCEECETPLLKRYLRPLGDPIESWEVGQLLDERYLLVSRQVVLDTQPGIPPNFREDIPENIRKYLRLFPYRLHLPQIYTYYDLDQQEESGTDQLLTIGLLEYGTIPLDESGKPRHPELLPKLTEAWPQAKENPLQQLKWLWQIVKLWQPLEGQQMVSSLLDPSLVRVNAGMVQLLDFHQDEHNFHRIKELASVWLSLVEDTSPLIVDYLRSLCDYLQRNRIPYPELLLNYFEPALRQCGQWYERKYQVFTLTDAGPTRDHNEDACYPTPGELTETSTEQPSFTIVCDGVGGQDGGEIASNLAIDTLAAEIPQLPMFNETRDSQQGLEDLAEVINLSNNRISERNDAEDRHDRQRMGTTLVLSLVHDHQVYLANVGDSRIYRITPDSCHQVTTDDDLASREVRLGYLFYRDAIKYPNSGALVQALGMSNARSLHPNINRFILDDDCVFLLCSDGLSDYDRVEEYWNLKIAPILTQEKDLCQMGKELINIANNKNGHDNVTISLFYCQIKLSSLEPTPLSIASIKADIENAKEEIKPSIDRSDDLPSDLQPTEPLPSTEEKPLKKPNPLLIVGILGILVISVGAYGLWKLLQPPPTPTIPPTPPSPSPSITPPPPPSPESSLPKPGTIIQLTVTLSLWKTPEGDQLIEEVPVETVLQILSQEDSEKDIKIKVCQLPTETNLKSPSLQELEGKEAWIPTTNLQPSVYQTYEGEKVGSCETTIMLD</sequence>
<dbReference type="PROSITE" id="PS51746">
    <property type="entry name" value="PPM_2"/>
    <property type="match status" value="1"/>
</dbReference>
<dbReference type="Proteomes" id="UP000003922">
    <property type="component" value="Unassembled WGS sequence"/>
</dbReference>
<reference evidence="3" key="3">
    <citation type="submission" date="2016-12" db="EMBL/GenBank/DDBJ databases">
        <title>Annotation of the draft genome assembly of Crocosphaera watsonii WH 8501.</title>
        <authorList>
            <consortium name="US DOE Joint Genome Institute (JGI-ORNL)"/>
            <person name="Larimer F."/>
            <person name="Land M."/>
        </authorList>
    </citation>
    <scope>NUCLEOTIDE SEQUENCE</scope>
    <source>
        <strain evidence="3">WH 8501</strain>
    </source>
</reference>
<dbReference type="Gene3D" id="3.60.40.10">
    <property type="entry name" value="PPM-type phosphatase domain"/>
    <property type="match status" value="1"/>
</dbReference>
<dbReference type="Pfam" id="PF13672">
    <property type="entry name" value="PP2C_2"/>
    <property type="match status" value="1"/>
</dbReference>
<reference evidence="3" key="2">
    <citation type="submission" date="2005-06" db="EMBL/GenBank/DDBJ databases">
        <title>Sequencing of the draft genome and assembly of Crocosphaera watsonii WH 8501.</title>
        <authorList>
            <consortium name="US DOE Joint Genome Institute (JGI-PGF)"/>
            <person name="Copeland A."/>
            <person name="Lucas S."/>
            <person name="Lapidus A."/>
            <person name="Barry K."/>
            <person name="Detter C."/>
            <person name="Glavina T."/>
            <person name="Hammon N."/>
            <person name="Israni S."/>
            <person name="Pitluck S."/>
            <person name="Richardson P."/>
        </authorList>
    </citation>
    <scope>NUCLEOTIDE SEQUENCE [LARGE SCALE GENOMIC DNA]</scope>
    <source>
        <strain evidence="3">WH 8501</strain>
    </source>
</reference>
<gene>
    <name evidence="3" type="ORF">CwatDRAFT_2579</name>
</gene>
<dbReference type="SUPFAM" id="SSF81606">
    <property type="entry name" value="PP2C-like"/>
    <property type="match status" value="1"/>
</dbReference>
<reference evidence="3" key="1">
    <citation type="submission" date="2004-02" db="EMBL/GenBank/DDBJ databases">
        <authorList>
            <consortium name="DOE Joint Genome Institute"/>
        </authorList>
    </citation>
    <scope>NUCLEOTIDE SEQUENCE [LARGE SCALE GENOMIC DNA]</scope>
    <source>
        <strain evidence="3">WH 8501</strain>
    </source>
</reference>
<keyword evidence="4" id="KW-1185">Reference proteome</keyword>
<dbReference type="AlphaFoldDB" id="Q4C096"/>
<name>Q4C096_CROWT</name>
<evidence type="ECO:0000256" key="1">
    <source>
        <dbReference type="SAM" id="MobiDB-lite"/>
    </source>
</evidence>
<evidence type="ECO:0000313" key="4">
    <source>
        <dbReference type="Proteomes" id="UP000003922"/>
    </source>
</evidence>
<dbReference type="EMBL" id="AADV02000063">
    <property type="protein sequence ID" value="EAM49568.1"/>
    <property type="molecule type" value="Genomic_DNA"/>
</dbReference>
<dbReference type="SMART" id="SM00332">
    <property type="entry name" value="PP2Cc"/>
    <property type="match status" value="1"/>
</dbReference>
<evidence type="ECO:0000259" key="2">
    <source>
        <dbReference type="PROSITE" id="PS51746"/>
    </source>
</evidence>
<dbReference type="CDD" id="cd00143">
    <property type="entry name" value="PP2Cc"/>
    <property type="match status" value="1"/>
</dbReference>
<protein>
    <submittedName>
        <fullName evidence="3">Protein phosphatase 2C-like</fullName>
    </submittedName>
</protein>
<feature type="region of interest" description="Disordered" evidence="1">
    <location>
        <begin position="596"/>
        <end position="623"/>
    </location>
</feature>
<accession>Q4C096</accession>
<organism evidence="3 4">
    <name type="scientific">Crocosphaera watsonii WH 8501</name>
    <dbReference type="NCBI Taxonomy" id="165597"/>
    <lineage>
        <taxon>Bacteria</taxon>
        <taxon>Bacillati</taxon>
        <taxon>Cyanobacteriota</taxon>
        <taxon>Cyanophyceae</taxon>
        <taxon>Oscillatoriophycideae</taxon>
        <taxon>Chroococcales</taxon>
        <taxon>Aphanothecaceae</taxon>
        <taxon>Crocosphaera</taxon>
    </lineage>
</organism>
<dbReference type="InterPro" id="IPR036457">
    <property type="entry name" value="PPM-type-like_dom_sf"/>
</dbReference>
<evidence type="ECO:0000313" key="3">
    <source>
        <dbReference type="EMBL" id="EAM49568.1"/>
    </source>
</evidence>
<dbReference type="KEGG" id="cwa:CwatDRAFT_2579"/>